<evidence type="ECO:0000313" key="5">
    <source>
        <dbReference type="Proteomes" id="UP001235513"/>
    </source>
</evidence>
<dbReference type="Proteomes" id="UP001235513">
    <property type="component" value="Unassembled WGS sequence"/>
</dbReference>
<evidence type="ECO:0000313" key="4">
    <source>
        <dbReference type="Proteomes" id="UP000321150"/>
    </source>
</evidence>
<feature type="chain" id="PRO_5022084596" evidence="1">
    <location>
        <begin position="20"/>
        <end position="450"/>
    </location>
</feature>
<dbReference type="AlphaFoldDB" id="A0A511YDS8"/>
<comment type="caution">
    <text evidence="2">The sequence shown here is derived from an EMBL/GenBank/DDBJ whole genome shotgun (WGS) entry which is preliminary data.</text>
</comment>
<protein>
    <submittedName>
        <fullName evidence="2">Uncharacterized protein</fullName>
    </submittedName>
</protein>
<evidence type="ECO:0000313" key="3">
    <source>
        <dbReference type="EMBL" id="MDP9961276.1"/>
    </source>
</evidence>
<reference evidence="2 4" key="1">
    <citation type="submission" date="2019-07" db="EMBL/GenBank/DDBJ databases">
        <title>Whole genome shotgun sequence of Chryseobacterium lathyri NBRC 105250.</title>
        <authorList>
            <person name="Hosoyama A."/>
            <person name="Uohara A."/>
            <person name="Ohji S."/>
            <person name="Ichikawa N."/>
        </authorList>
    </citation>
    <scope>NUCLEOTIDE SEQUENCE [LARGE SCALE GENOMIC DNA]</scope>
    <source>
        <strain evidence="2 4">NBRC 105250</strain>
    </source>
</reference>
<accession>A0A511YDS8</accession>
<dbReference type="EMBL" id="BJYI01000014">
    <property type="protein sequence ID" value="GEN73356.1"/>
    <property type="molecule type" value="Genomic_DNA"/>
</dbReference>
<gene>
    <name evidence="2" type="ORF">CLA01_34280</name>
    <name evidence="3" type="ORF">J2T04_003174</name>
</gene>
<keyword evidence="5" id="KW-1185">Reference proteome</keyword>
<sequence length="450" mass="46872">MTKKLLLAATIAVSSIAYGQVGINTATPKATLDVTSTPADLTKTDGFIAPRLTGTELKAKDANYDVPQTGTIIYVTQALLPIDTTTKTANVTAVGYYYFDGSLWKALTSGGQEPWNISGTNTQASANTQDIYQMGKVGIGVNPGTSPAANLQIMETTSSGDTGNSTGVDNTLISNKLGFKFGFNNQIYDSSTSGSFSTYGLNNSITASPASSGSSSYYGVNNSINLSDRNISQMYAFSTWPTITANTNDVTASYLRSYNTILIASASAGKSLTVSGDIKGAQLRVTLAGAGNITSFEAIGLDGALYTQDAGVRNITYGAGLRSQINLTGTAANNKFTNLYGLHINRASRNATPANAYGIYIDDFTFSGGTAATSYNLYSKGVSTKNYFEGRVGIGVNAPAAPLHVVKQASDLTPAIIEGCSDLPDNAAAIAAGLPIGALYRTGDFLKVVH</sequence>
<dbReference type="EMBL" id="JAUSRL010000005">
    <property type="protein sequence ID" value="MDP9961276.1"/>
    <property type="molecule type" value="Genomic_DNA"/>
</dbReference>
<evidence type="ECO:0000256" key="1">
    <source>
        <dbReference type="SAM" id="SignalP"/>
    </source>
</evidence>
<feature type="signal peptide" evidence="1">
    <location>
        <begin position="1"/>
        <end position="19"/>
    </location>
</feature>
<evidence type="ECO:0000313" key="2">
    <source>
        <dbReference type="EMBL" id="GEN73356.1"/>
    </source>
</evidence>
<proteinExistence type="predicted"/>
<dbReference type="Proteomes" id="UP000321150">
    <property type="component" value="Unassembled WGS sequence"/>
</dbReference>
<keyword evidence="1" id="KW-0732">Signal</keyword>
<organism evidence="2 4">
    <name type="scientific">Chryseobacterium lathyri</name>
    <dbReference type="NCBI Taxonomy" id="395933"/>
    <lineage>
        <taxon>Bacteria</taxon>
        <taxon>Pseudomonadati</taxon>
        <taxon>Bacteroidota</taxon>
        <taxon>Flavobacteriia</taxon>
        <taxon>Flavobacteriales</taxon>
        <taxon>Weeksellaceae</taxon>
        <taxon>Chryseobacterium group</taxon>
        <taxon>Chryseobacterium</taxon>
    </lineage>
</organism>
<dbReference type="OrthoDB" id="1228095at2"/>
<dbReference type="RefSeq" id="WP_111955410.1">
    <property type="nucleotide sequence ID" value="NZ_BJYI01000014.1"/>
</dbReference>
<reference evidence="3 5" key="2">
    <citation type="submission" date="2023-07" db="EMBL/GenBank/DDBJ databases">
        <title>Sorghum-associated microbial communities from plants grown in Nebraska, USA.</title>
        <authorList>
            <person name="Schachtman D."/>
        </authorList>
    </citation>
    <scope>NUCLEOTIDE SEQUENCE [LARGE SCALE GENOMIC DNA]</scope>
    <source>
        <strain evidence="3 5">CC351</strain>
    </source>
</reference>
<name>A0A511YDS8_9FLAO</name>